<dbReference type="EMBL" id="AFJL02000017">
    <property type="protein sequence ID" value="EMY06761.1"/>
    <property type="molecule type" value="Genomic_DNA"/>
</dbReference>
<evidence type="ECO:0000313" key="1">
    <source>
        <dbReference type="EMBL" id="EMY06761.1"/>
    </source>
</evidence>
<name>A0A829DDJ6_LEPIR</name>
<dbReference type="AlphaFoldDB" id="A0A829DDJ6"/>
<proteinExistence type="predicted"/>
<evidence type="ECO:0000313" key="2">
    <source>
        <dbReference type="Proteomes" id="UP000012329"/>
    </source>
</evidence>
<gene>
    <name evidence="1" type="ORF">LEP1GSC029_0521</name>
</gene>
<comment type="caution">
    <text evidence="1">The sequence shown here is derived from an EMBL/GenBank/DDBJ whole genome shotgun (WGS) entry which is preliminary data.</text>
</comment>
<reference evidence="1 2" key="1">
    <citation type="submission" date="2013-02" db="EMBL/GenBank/DDBJ databases">
        <authorList>
            <person name="Harkins D.M."/>
            <person name="Durkin A.S."/>
            <person name="Brinkac L.M."/>
            <person name="Haft D.H."/>
            <person name="Selengut J.D."/>
            <person name="Sanka R."/>
            <person name="DePew J."/>
            <person name="Purushe J."/>
            <person name="Whelen A.C."/>
            <person name="Vinetz J.M."/>
            <person name="Sutton G.G."/>
            <person name="Nierman W.C."/>
            <person name="Fouts D.E."/>
        </authorList>
    </citation>
    <scope>NUCLEOTIDE SEQUENCE [LARGE SCALE GENOMIC DNA]</scope>
    <source>
        <strain evidence="1 2">2002000626</strain>
    </source>
</reference>
<sequence>MKAINSKTKKLKSYRTYSKLILKRIYNFILDLKMKLTKNYQSYFT</sequence>
<dbReference type="Proteomes" id="UP000012329">
    <property type="component" value="Unassembled WGS sequence"/>
</dbReference>
<protein>
    <submittedName>
        <fullName evidence="1">Uncharacterized protein</fullName>
    </submittedName>
</protein>
<accession>A0A829DDJ6</accession>
<organism evidence="1 2">
    <name type="scientific">Leptospira interrogans str. 2002000626</name>
    <dbReference type="NCBI Taxonomy" id="996803"/>
    <lineage>
        <taxon>Bacteria</taxon>
        <taxon>Pseudomonadati</taxon>
        <taxon>Spirochaetota</taxon>
        <taxon>Spirochaetia</taxon>
        <taxon>Leptospirales</taxon>
        <taxon>Leptospiraceae</taxon>
        <taxon>Leptospira</taxon>
    </lineage>
</organism>